<dbReference type="Gene3D" id="3.40.50.720">
    <property type="entry name" value="NAD(P)-binding Rossmann-like Domain"/>
    <property type="match status" value="1"/>
</dbReference>
<accession>A0AAW1HTF6</accession>
<dbReference type="HAMAP" id="MF_00122">
    <property type="entry name" value="GatC"/>
    <property type="match status" value="1"/>
</dbReference>
<dbReference type="PANTHER" id="PTHR42808">
    <property type="entry name" value="HYDROXYSTEROID DEHYDROGENASE-LIKE PROTEIN 2"/>
    <property type="match status" value="1"/>
</dbReference>
<keyword evidence="4" id="KW-0521">NADP</keyword>
<dbReference type="InterPro" id="IPR004154">
    <property type="entry name" value="Anticodon-bd"/>
</dbReference>
<feature type="domain" description="Anticodon-binding" evidence="9">
    <location>
        <begin position="649"/>
        <end position="739"/>
    </location>
</feature>
<dbReference type="GO" id="GO:0006450">
    <property type="term" value="P:regulation of translational fidelity"/>
    <property type="evidence" value="ECO:0007669"/>
    <property type="project" value="InterPro"/>
</dbReference>
<dbReference type="AlphaFoldDB" id="A0AAW1HTF6"/>
<evidence type="ECO:0000256" key="2">
    <source>
        <dbReference type="ARBA" id="ARBA00004275"/>
    </source>
</evidence>
<protein>
    <recommendedName>
        <fullName evidence="8">Glutamyl-tRNA(Gln) amidotransferase subunit C, mitochondrial</fullName>
        <shortName evidence="8">Glu-AdT subunit C</shortName>
        <ecNumber evidence="8">6.3.5.-</ecNumber>
    </recommendedName>
</protein>
<dbReference type="FunFam" id="3.40.50.720:FF:000301">
    <property type="entry name" value="Hydroxysteroid dehydrogenase like 2"/>
    <property type="match status" value="1"/>
</dbReference>
<dbReference type="GO" id="GO:0032543">
    <property type="term" value="P:mitochondrial translation"/>
    <property type="evidence" value="ECO:0007669"/>
    <property type="project" value="UniProtKB-UniRule"/>
</dbReference>
<dbReference type="EMBL" id="JASPKY010000974">
    <property type="protein sequence ID" value="KAK9679800.1"/>
    <property type="molecule type" value="Genomic_DNA"/>
</dbReference>
<dbReference type="NCBIfam" id="NF006133">
    <property type="entry name" value="PRK08278.1"/>
    <property type="match status" value="1"/>
</dbReference>
<dbReference type="CDD" id="cd09762">
    <property type="entry name" value="HSDL2_SDR_c"/>
    <property type="match status" value="1"/>
</dbReference>
<dbReference type="GO" id="GO:0005524">
    <property type="term" value="F:ATP binding"/>
    <property type="evidence" value="ECO:0007669"/>
    <property type="project" value="UniProtKB-KW"/>
</dbReference>
<keyword evidence="8" id="KW-0648">Protein biosynthesis</keyword>
<dbReference type="EC" id="6.3.5.-" evidence="8"/>
<proteinExistence type="inferred from homology"/>
<dbReference type="GO" id="GO:0030956">
    <property type="term" value="C:glutamyl-tRNA(Gln) amidotransferase complex"/>
    <property type="evidence" value="ECO:0007669"/>
    <property type="project" value="UniProtKB-UniRule"/>
</dbReference>
<dbReference type="GO" id="GO:0016491">
    <property type="term" value="F:oxidoreductase activity"/>
    <property type="evidence" value="ECO:0007669"/>
    <property type="project" value="UniProtKB-KW"/>
</dbReference>
<comment type="subcellular location">
    <subcellularLocation>
        <location evidence="1 8">Mitochondrion</location>
    </subcellularLocation>
    <subcellularLocation>
        <location evidence="2">Peroxisome</location>
    </subcellularLocation>
</comment>
<evidence type="ECO:0000256" key="3">
    <source>
        <dbReference type="ARBA" id="ARBA00006484"/>
    </source>
</evidence>
<comment type="caution">
    <text evidence="10">The sequence shown here is derived from an EMBL/GenBank/DDBJ whole genome shotgun (WGS) entry which is preliminary data.</text>
</comment>
<dbReference type="GO" id="GO:0005777">
    <property type="term" value="C:peroxisome"/>
    <property type="evidence" value="ECO:0007669"/>
    <property type="project" value="UniProtKB-SubCell"/>
</dbReference>
<comment type="similarity">
    <text evidence="3">Belongs to the short-chain dehydrogenases/reductases (SDR) family.</text>
</comment>
<evidence type="ECO:0000256" key="7">
    <source>
        <dbReference type="ARBA" id="ARBA00023140"/>
    </source>
</evidence>
<dbReference type="Pfam" id="PF02686">
    <property type="entry name" value="GatC"/>
    <property type="match status" value="1"/>
</dbReference>
<dbReference type="SUPFAM" id="SSF52954">
    <property type="entry name" value="Class II aaRS ABD-related"/>
    <property type="match status" value="1"/>
</dbReference>
<dbReference type="Pfam" id="PF00106">
    <property type="entry name" value="adh_short"/>
    <property type="match status" value="1"/>
</dbReference>
<dbReference type="SUPFAM" id="SSF51735">
    <property type="entry name" value="NAD(P)-binding Rossmann-fold domains"/>
    <property type="match status" value="1"/>
</dbReference>
<sequence length="744" mass="83891">MNNTGKLSGLTVFITGASRGIGKAIALKAAKDGANIVVAAKTAEAHPKLSGTIYTAAQEIEKAGGKALPCIVDVRNEEQIRAAVQAAVKKFGGIDILVNNASAISLTGTADTEMKRYDLMHNINTRGTFLVTKECLPYLKKSKHGHVLNISPPLDMSAAWFSSHVAYTMAKFGMSMCVLGMHEEFKPFGIGVNALWPRKIVYTAATEMLSGGSGDFMRDHSRKPEIMADAAYAILIQDPKIVTGNFFIDDEVLPKYGVYDMDQYACNPRSKKILDKPKRKHLVPQTPVKSKIDPNKLPPKTYIDAETITLLERLSLVDCANREGIETLEAAIEFADQIHQVDTTGVEPLVTVLEDKPLEVREDKITEGNCRDDILANASNQGRIPYMKTKIKNAFLFKNVIDLCEKHGFLNRSNNLLEVGPTGALLEENLKREWFYATVTNRDFPVFVNNGNFEDSFLYAKDICLNKFPFGIAEILPNPDQQNSENDHKNLMEFSNKLRRSQLLSCVSFIPASESVRFFHQMQRQRRMWWRIFSALPSRYSLSDTRVEGVRYQYVDILAEYPWGLQVVESIKYSAIDYEGVDKEHLQCKVGRKAESVHYVTNTILTGTMLLNTLCDAYEEPNEKGDGRLLFRLHRKLSPYKVSFALPKVNVSSVNEDLIQLSLYLCKQLRANNVSSLLLPTSSQNTLDYQWSQYDQMGIPYNIFINQSSLTNGIIQLRSRDTTLKEQVHVSELPRYIEQLFRNY</sequence>
<dbReference type="InterPro" id="IPR036113">
    <property type="entry name" value="Asp/Glu-ADT_sf_sub_c"/>
</dbReference>
<evidence type="ECO:0000256" key="5">
    <source>
        <dbReference type="ARBA" id="ARBA00023002"/>
    </source>
</evidence>
<keyword evidence="7" id="KW-0576">Peroxisome</keyword>
<dbReference type="PANTHER" id="PTHR42808:SF3">
    <property type="entry name" value="HYDROXYSTEROID DEHYDROGENASE-LIKE PROTEIN 2"/>
    <property type="match status" value="1"/>
</dbReference>
<dbReference type="GO" id="GO:0050567">
    <property type="term" value="F:glutaminyl-tRNA synthase (glutamine-hydrolyzing) activity"/>
    <property type="evidence" value="ECO:0007669"/>
    <property type="project" value="UniProtKB-UniRule"/>
</dbReference>
<evidence type="ECO:0000313" key="10">
    <source>
        <dbReference type="EMBL" id="KAK9679800.1"/>
    </source>
</evidence>
<dbReference type="InterPro" id="IPR002347">
    <property type="entry name" value="SDR_fam"/>
</dbReference>
<comment type="similarity">
    <text evidence="8">Belongs to the GatC family.</text>
</comment>
<comment type="function">
    <text evidence="8">Allows the formation of correctly charged Gln-tRNA(Gln) through the transamidation of misacylated Glu-tRNA(Gln) in the mitochondria. The reaction takes place in the presence of glutamine and ATP through an activated gamma-phospho-Glu-tRNA(Gln).</text>
</comment>
<dbReference type="SUPFAM" id="SSF55681">
    <property type="entry name" value="Class II aaRS and biotin synthetases"/>
    <property type="match status" value="1"/>
</dbReference>
<gene>
    <name evidence="10" type="ORF">QE152_g39704</name>
</gene>
<comment type="catalytic activity">
    <reaction evidence="8">
        <text>L-glutamyl-tRNA(Gln) + L-glutamine + ATP + H2O = L-glutaminyl-tRNA(Gln) + L-glutamate + ADP + phosphate + H(+)</text>
        <dbReference type="Rhea" id="RHEA:17521"/>
        <dbReference type="Rhea" id="RHEA-COMP:9681"/>
        <dbReference type="Rhea" id="RHEA-COMP:9684"/>
        <dbReference type="ChEBI" id="CHEBI:15377"/>
        <dbReference type="ChEBI" id="CHEBI:15378"/>
        <dbReference type="ChEBI" id="CHEBI:29985"/>
        <dbReference type="ChEBI" id="CHEBI:30616"/>
        <dbReference type="ChEBI" id="CHEBI:43474"/>
        <dbReference type="ChEBI" id="CHEBI:58359"/>
        <dbReference type="ChEBI" id="CHEBI:78520"/>
        <dbReference type="ChEBI" id="CHEBI:78521"/>
        <dbReference type="ChEBI" id="CHEBI:456216"/>
    </reaction>
</comment>
<reference evidence="10 11" key="1">
    <citation type="journal article" date="2024" name="BMC Genomics">
        <title>De novo assembly and annotation of Popillia japonica's genome with initial clues to its potential as an invasive pest.</title>
        <authorList>
            <person name="Cucini C."/>
            <person name="Boschi S."/>
            <person name="Funari R."/>
            <person name="Cardaioli E."/>
            <person name="Iannotti N."/>
            <person name="Marturano G."/>
            <person name="Paoli F."/>
            <person name="Bruttini M."/>
            <person name="Carapelli A."/>
            <person name="Frati F."/>
            <person name="Nardi F."/>
        </authorList>
    </citation>
    <scope>NUCLEOTIDE SEQUENCE [LARGE SCALE GENOMIC DNA]</scope>
    <source>
        <strain evidence="10">DMR45628</strain>
    </source>
</reference>
<keyword evidence="8" id="KW-0547">Nucleotide-binding</keyword>
<keyword evidence="8" id="KW-0067">ATP-binding</keyword>
<dbReference type="InterPro" id="IPR045864">
    <property type="entry name" value="aa-tRNA-synth_II/BPL/LPL"/>
</dbReference>
<organism evidence="10 11">
    <name type="scientific">Popillia japonica</name>
    <name type="common">Japanese beetle</name>
    <dbReference type="NCBI Taxonomy" id="7064"/>
    <lineage>
        <taxon>Eukaryota</taxon>
        <taxon>Metazoa</taxon>
        <taxon>Ecdysozoa</taxon>
        <taxon>Arthropoda</taxon>
        <taxon>Hexapoda</taxon>
        <taxon>Insecta</taxon>
        <taxon>Pterygota</taxon>
        <taxon>Neoptera</taxon>
        <taxon>Endopterygota</taxon>
        <taxon>Coleoptera</taxon>
        <taxon>Polyphaga</taxon>
        <taxon>Scarabaeiformia</taxon>
        <taxon>Scarabaeidae</taxon>
        <taxon>Rutelinae</taxon>
        <taxon>Popillia</taxon>
    </lineage>
</organism>
<dbReference type="PRINTS" id="PR00081">
    <property type="entry name" value="GDHRDH"/>
</dbReference>
<dbReference type="Gene3D" id="3.40.50.800">
    <property type="entry name" value="Anticodon-binding domain"/>
    <property type="match status" value="1"/>
</dbReference>
<keyword evidence="8" id="KW-0436">Ligase</keyword>
<evidence type="ECO:0000256" key="6">
    <source>
        <dbReference type="ARBA" id="ARBA00023128"/>
    </source>
</evidence>
<evidence type="ECO:0000256" key="4">
    <source>
        <dbReference type="ARBA" id="ARBA00022857"/>
    </source>
</evidence>
<comment type="subunit">
    <text evidence="8">Subunit of the heterotrimeric GatCAB amidotransferase (AdT) complex, composed of A, B and C subunits.</text>
</comment>
<evidence type="ECO:0000256" key="8">
    <source>
        <dbReference type="HAMAP-Rule" id="MF_03149"/>
    </source>
</evidence>
<dbReference type="SUPFAM" id="SSF141000">
    <property type="entry name" value="Glu-tRNAGln amidotransferase C subunit"/>
    <property type="match status" value="1"/>
</dbReference>
<dbReference type="Pfam" id="PF03129">
    <property type="entry name" value="HGTP_anticodon"/>
    <property type="match status" value="1"/>
</dbReference>
<dbReference type="GO" id="GO:0005739">
    <property type="term" value="C:mitochondrion"/>
    <property type="evidence" value="ECO:0007669"/>
    <property type="project" value="UniProtKB-SubCell"/>
</dbReference>
<evidence type="ECO:0000259" key="9">
    <source>
        <dbReference type="Pfam" id="PF03129"/>
    </source>
</evidence>
<dbReference type="InterPro" id="IPR003837">
    <property type="entry name" value="GatC"/>
</dbReference>
<keyword evidence="5" id="KW-0560">Oxidoreductase</keyword>
<keyword evidence="11" id="KW-1185">Reference proteome</keyword>
<evidence type="ECO:0000256" key="1">
    <source>
        <dbReference type="ARBA" id="ARBA00004173"/>
    </source>
</evidence>
<dbReference type="InterPro" id="IPR036291">
    <property type="entry name" value="NAD(P)-bd_dom_sf"/>
</dbReference>
<dbReference type="GO" id="GO:0070681">
    <property type="term" value="P:glutaminyl-tRNAGln biosynthesis via transamidation"/>
    <property type="evidence" value="ECO:0007669"/>
    <property type="project" value="UniProtKB-UniRule"/>
</dbReference>
<dbReference type="Proteomes" id="UP001458880">
    <property type="component" value="Unassembled WGS sequence"/>
</dbReference>
<keyword evidence="6 8" id="KW-0496">Mitochondrion</keyword>
<dbReference type="Gene3D" id="3.30.930.10">
    <property type="entry name" value="Bira Bifunctional Protein, Domain 2"/>
    <property type="match status" value="1"/>
</dbReference>
<name>A0AAW1HTF6_POPJA</name>
<evidence type="ECO:0000313" key="11">
    <source>
        <dbReference type="Proteomes" id="UP001458880"/>
    </source>
</evidence>
<dbReference type="InterPro" id="IPR051935">
    <property type="entry name" value="HSDL2"/>
</dbReference>
<dbReference type="InterPro" id="IPR036621">
    <property type="entry name" value="Anticodon-bd_dom_sf"/>
</dbReference>